<dbReference type="RefSeq" id="WP_036199004.1">
    <property type="nucleotide sequence ID" value="NZ_AVCY01000011.1"/>
</dbReference>
<evidence type="ECO:0000313" key="4">
    <source>
        <dbReference type="Proteomes" id="UP000030408"/>
    </source>
</evidence>
<dbReference type="AlphaFoldDB" id="A0A0A3HVH6"/>
<keyword evidence="1" id="KW-0812">Transmembrane</keyword>
<evidence type="ECO:0000313" key="3">
    <source>
        <dbReference type="EMBL" id="KGR76449.1"/>
    </source>
</evidence>
<proteinExistence type="predicted"/>
<name>A0A0A3HVH6_9BACL</name>
<keyword evidence="4" id="KW-1185">Reference proteome</keyword>
<dbReference type="InterPro" id="IPR012495">
    <property type="entry name" value="TadE-like_dom"/>
</dbReference>
<reference evidence="3 4" key="1">
    <citation type="submission" date="2014-02" db="EMBL/GenBank/DDBJ databases">
        <title>Draft genome sequence of Lysinibacillus sinduriensis JCM 15800.</title>
        <authorList>
            <person name="Zhang F."/>
            <person name="Wang G."/>
            <person name="Zhang L."/>
        </authorList>
    </citation>
    <scope>NUCLEOTIDE SEQUENCE [LARGE SCALE GENOMIC DNA]</scope>
    <source>
        <strain evidence="3 4">JCM 15800</strain>
    </source>
</reference>
<dbReference type="eggNOG" id="ENOG50338QD">
    <property type="taxonomic scope" value="Bacteria"/>
</dbReference>
<feature type="transmembrane region" description="Helical" evidence="1">
    <location>
        <begin position="21"/>
        <end position="43"/>
    </location>
</feature>
<protein>
    <recommendedName>
        <fullName evidence="2">TadE-like domain-containing protein</fullName>
    </recommendedName>
</protein>
<dbReference type="Pfam" id="PF07811">
    <property type="entry name" value="TadE"/>
    <property type="match status" value="1"/>
</dbReference>
<comment type="caution">
    <text evidence="3">The sequence shown here is derived from an EMBL/GenBank/DDBJ whole genome shotgun (WGS) entry which is preliminary data.</text>
</comment>
<sequence>MKVRKLLKEERGSLSIEFLGILPLYFLLFLLLWQVVASGYAVISLKAAASDGAQVYAVSGDSLETEEVINESIGSSSILQNHQVFIQNVPGSAELFEIKISAKHPLVFLPDSIANLASINIDSKATGKVLVP</sequence>
<accession>A0A0A3HVH6</accession>
<evidence type="ECO:0000256" key="1">
    <source>
        <dbReference type="SAM" id="Phobius"/>
    </source>
</evidence>
<evidence type="ECO:0000259" key="2">
    <source>
        <dbReference type="Pfam" id="PF07811"/>
    </source>
</evidence>
<dbReference type="EMBL" id="JPVO01000045">
    <property type="protein sequence ID" value="KGR76449.1"/>
    <property type="molecule type" value="Genomic_DNA"/>
</dbReference>
<feature type="domain" description="TadE-like" evidence="2">
    <location>
        <begin position="12"/>
        <end position="53"/>
    </location>
</feature>
<dbReference type="Proteomes" id="UP000030408">
    <property type="component" value="Unassembled WGS sequence"/>
</dbReference>
<organism evidence="3 4">
    <name type="scientific">Ureibacillus sinduriensis BLB-1 = JCM 15800</name>
    <dbReference type="NCBI Taxonomy" id="1384057"/>
    <lineage>
        <taxon>Bacteria</taxon>
        <taxon>Bacillati</taxon>
        <taxon>Bacillota</taxon>
        <taxon>Bacilli</taxon>
        <taxon>Bacillales</taxon>
        <taxon>Caryophanaceae</taxon>
        <taxon>Ureibacillus</taxon>
    </lineage>
</organism>
<dbReference type="STRING" id="1384057.CD33_06150"/>
<keyword evidence="1" id="KW-0472">Membrane</keyword>
<gene>
    <name evidence="3" type="ORF">CD33_06150</name>
</gene>
<dbReference type="OrthoDB" id="2467576at2"/>
<keyword evidence="1" id="KW-1133">Transmembrane helix</keyword>